<dbReference type="Gene3D" id="1.10.287.100">
    <property type="match status" value="1"/>
</dbReference>
<dbReference type="Pfam" id="PF09754">
    <property type="entry name" value="PAC2"/>
    <property type="match status" value="1"/>
</dbReference>
<dbReference type="OrthoDB" id="3733464at2"/>
<dbReference type="AlphaFoldDB" id="A0A3A4BA94"/>
<dbReference type="InterPro" id="IPR019151">
    <property type="entry name" value="Proteasome_assmbl_chaperone_2"/>
</dbReference>
<gene>
    <name evidence="1" type="ORF">D5H75_07595</name>
</gene>
<name>A0A3A4BA94_9ACTN</name>
<dbReference type="Gene3D" id="3.40.50.10900">
    <property type="entry name" value="PAC-like subunit"/>
    <property type="match status" value="1"/>
</dbReference>
<comment type="caution">
    <text evidence="1">The sequence shown here is derived from an EMBL/GenBank/DDBJ whole genome shotgun (WGS) entry which is preliminary data.</text>
</comment>
<proteinExistence type="predicted"/>
<dbReference type="Proteomes" id="UP000265768">
    <property type="component" value="Unassembled WGS sequence"/>
</dbReference>
<dbReference type="PIRSF" id="PIRSF028754">
    <property type="entry name" value="UCP028754"/>
    <property type="match status" value="1"/>
</dbReference>
<accession>A0A3A4BA94</accession>
<evidence type="ECO:0000313" key="1">
    <source>
        <dbReference type="EMBL" id="RJL34654.1"/>
    </source>
</evidence>
<dbReference type="InterPro" id="IPR008492">
    <property type="entry name" value="Rv2714-like"/>
</dbReference>
<evidence type="ECO:0000313" key="2">
    <source>
        <dbReference type="Proteomes" id="UP000265768"/>
    </source>
</evidence>
<organism evidence="1 2">
    <name type="scientific">Bailinhaonella thermotolerans</name>
    <dbReference type="NCBI Taxonomy" id="1070861"/>
    <lineage>
        <taxon>Bacteria</taxon>
        <taxon>Bacillati</taxon>
        <taxon>Actinomycetota</taxon>
        <taxon>Actinomycetes</taxon>
        <taxon>Streptosporangiales</taxon>
        <taxon>Streptosporangiaceae</taxon>
        <taxon>Bailinhaonella</taxon>
    </lineage>
</organism>
<dbReference type="PANTHER" id="PTHR35610">
    <property type="entry name" value="3-ISOPROPYLMALATE DEHYDRATASE-RELATED"/>
    <property type="match status" value="1"/>
</dbReference>
<sequence length="283" mass="30839">MLVQLDGFVDAGAAGRLATEHLLATLDHRVVARFDVDGLLDYRSRRPMMIFDEDHWSEYSAPELVVRLAHDSAGTPFLMLTGPEPDRAWERFAAAVQDVVERLGVGLVVTFHGIPMAVPHTRPLGVTAHGTRKDLVSEYRPWGGKVQVPGSAPALLEFRLAEAGHDAIGFAVHVPHYLAQAEYPQSSLTALESISLATGLVLPTDALRQAAERTQSEIEQQIAASPEIASAVEGLEQQYDAYNRADVRGSLLADEATPVPTADELAAQFERFLAEQDERDPEA</sequence>
<protein>
    <submittedName>
        <fullName evidence="1">PAC2 family protein</fullName>
    </submittedName>
</protein>
<reference evidence="1 2" key="1">
    <citation type="submission" date="2018-09" db="EMBL/GenBank/DDBJ databases">
        <title>YIM 75507 draft genome.</title>
        <authorList>
            <person name="Tang S."/>
            <person name="Feng Y."/>
        </authorList>
    </citation>
    <scope>NUCLEOTIDE SEQUENCE [LARGE SCALE GENOMIC DNA]</scope>
    <source>
        <strain evidence="1 2">YIM 75507</strain>
    </source>
</reference>
<dbReference type="EMBL" id="QZEY01000002">
    <property type="protein sequence ID" value="RJL34654.1"/>
    <property type="molecule type" value="Genomic_DNA"/>
</dbReference>
<keyword evidence="2" id="KW-1185">Reference proteome</keyword>
<dbReference type="SUPFAM" id="SSF159659">
    <property type="entry name" value="Cgl1923-like"/>
    <property type="match status" value="1"/>
</dbReference>
<dbReference type="InterPro" id="IPR038389">
    <property type="entry name" value="PSMG2_sf"/>
</dbReference>
<dbReference type="PANTHER" id="PTHR35610:SF3">
    <property type="entry name" value="PROTEASOME ASSEMBLY CHAPERONE FAMILY PROTEIN"/>
    <property type="match status" value="1"/>
</dbReference>